<proteinExistence type="predicted"/>
<protein>
    <submittedName>
        <fullName evidence="1">Uncharacterized protein</fullName>
    </submittedName>
</protein>
<dbReference type="EMBL" id="AP015035">
    <property type="protein sequence ID" value="BAT79677.1"/>
    <property type="molecule type" value="Genomic_DNA"/>
</dbReference>
<evidence type="ECO:0000313" key="1">
    <source>
        <dbReference type="EMBL" id="BAT79677.1"/>
    </source>
</evidence>
<reference evidence="1 2" key="1">
    <citation type="journal article" date="2015" name="Sci. Rep.">
        <title>The power of single molecule real-time sequencing technology in the de novo assembly of a eukaryotic genome.</title>
        <authorList>
            <person name="Sakai H."/>
            <person name="Naito K."/>
            <person name="Ogiso-Tanaka E."/>
            <person name="Takahashi Y."/>
            <person name="Iseki K."/>
            <person name="Muto C."/>
            <person name="Satou K."/>
            <person name="Teruya K."/>
            <person name="Shiroma A."/>
            <person name="Shimoji M."/>
            <person name="Hirano T."/>
            <person name="Itoh T."/>
            <person name="Kaga A."/>
            <person name="Tomooka N."/>
        </authorList>
    </citation>
    <scope>NUCLEOTIDE SEQUENCE [LARGE SCALE GENOMIC DNA]</scope>
    <source>
        <strain evidence="2">cv. Shumari</strain>
    </source>
</reference>
<dbReference type="AlphaFoldDB" id="A0A0S3RGP7"/>
<name>A0A0S3RGP7_PHAAN</name>
<dbReference type="Proteomes" id="UP000291084">
    <property type="component" value="Chromosome 2"/>
</dbReference>
<evidence type="ECO:0000313" key="2">
    <source>
        <dbReference type="Proteomes" id="UP000291084"/>
    </source>
</evidence>
<keyword evidence="2" id="KW-1185">Reference proteome</keyword>
<accession>A0A0S3RGP7</accession>
<gene>
    <name evidence="1" type="primary">Vigan.02G259700</name>
    <name evidence="1" type="ORF">VIGAN_02259700</name>
</gene>
<organism evidence="1 2">
    <name type="scientific">Vigna angularis var. angularis</name>
    <dbReference type="NCBI Taxonomy" id="157739"/>
    <lineage>
        <taxon>Eukaryota</taxon>
        <taxon>Viridiplantae</taxon>
        <taxon>Streptophyta</taxon>
        <taxon>Embryophyta</taxon>
        <taxon>Tracheophyta</taxon>
        <taxon>Spermatophyta</taxon>
        <taxon>Magnoliopsida</taxon>
        <taxon>eudicotyledons</taxon>
        <taxon>Gunneridae</taxon>
        <taxon>Pentapetalae</taxon>
        <taxon>rosids</taxon>
        <taxon>fabids</taxon>
        <taxon>Fabales</taxon>
        <taxon>Fabaceae</taxon>
        <taxon>Papilionoideae</taxon>
        <taxon>50 kb inversion clade</taxon>
        <taxon>NPAAA clade</taxon>
        <taxon>indigoferoid/millettioid clade</taxon>
        <taxon>Phaseoleae</taxon>
        <taxon>Vigna</taxon>
    </lineage>
</organism>
<sequence>MMLQLPPKLWQIIRLLIKRLDIVAAKTAIGVLSIDATERESEDIVMENLDETDGIVKESLALLQCNVDL</sequence>